<sequence>GVVDRGGRDRTLVHKLPGRCSRRLKKPTHGHQNTNRRALLKAMGADHSHQGRPVHLGTGCASGTL</sequence>
<dbReference type="RefSeq" id="XP_009164742.1">
    <property type="nucleotide sequence ID" value="XM_009166478.1"/>
</dbReference>
<dbReference type="KEGG" id="ovi:T265_02274"/>
<feature type="compositionally biased region" description="Basic and acidic residues" evidence="1">
    <location>
        <begin position="1"/>
        <end position="12"/>
    </location>
</feature>
<feature type="non-terminal residue" evidence="2">
    <location>
        <position position="65"/>
    </location>
</feature>
<dbReference type="EMBL" id="KL596645">
    <property type="protein sequence ID" value="KER31504.1"/>
    <property type="molecule type" value="Genomic_DNA"/>
</dbReference>
<proteinExistence type="predicted"/>
<keyword evidence="3" id="KW-1185">Reference proteome</keyword>
<dbReference type="GeneID" id="20316462"/>
<evidence type="ECO:0000256" key="1">
    <source>
        <dbReference type="SAM" id="MobiDB-lite"/>
    </source>
</evidence>
<dbReference type="AlphaFoldDB" id="A0A075AIE7"/>
<protein>
    <submittedName>
        <fullName evidence="2">Uncharacterized protein</fullName>
    </submittedName>
</protein>
<evidence type="ECO:0000313" key="3">
    <source>
        <dbReference type="Proteomes" id="UP000054324"/>
    </source>
</evidence>
<accession>A0A075AIE7</accession>
<name>A0A075AIE7_OPIVI</name>
<feature type="compositionally biased region" description="Basic residues" evidence="1">
    <location>
        <begin position="16"/>
        <end position="29"/>
    </location>
</feature>
<reference evidence="2 3" key="1">
    <citation type="submission" date="2013-11" db="EMBL/GenBank/DDBJ databases">
        <title>Opisthorchis viverrini - life in the bile duct.</title>
        <authorList>
            <person name="Young N.D."/>
            <person name="Nagarajan N."/>
            <person name="Lin S.J."/>
            <person name="Korhonen P.K."/>
            <person name="Jex A.R."/>
            <person name="Hall R.S."/>
            <person name="Safavi-Hemami H."/>
            <person name="Kaewkong W."/>
            <person name="Bertrand D."/>
            <person name="Gao S."/>
            <person name="Seet Q."/>
            <person name="Wongkham S."/>
            <person name="Teh B.T."/>
            <person name="Wongkham C."/>
            <person name="Intapan P.M."/>
            <person name="Maleewong W."/>
            <person name="Yang X."/>
            <person name="Hu M."/>
            <person name="Wang Z."/>
            <person name="Hofmann A."/>
            <person name="Sternberg P.W."/>
            <person name="Tan P."/>
            <person name="Wang J."/>
            <person name="Gasser R.B."/>
        </authorList>
    </citation>
    <scope>NUCLEOTIDE SEQUENCE [LARGE SCALE GENOMIC DNA]</scope>
</reference>
<feature type="region of interest" description="Disordered" evidence="1">
    <location>
        <begin position="1"/>
        <end position="65"/>
    </location>
</feature>
<dbReference type="Proteomes" id="UP000054324">
    <property type="component" value="Unassembled WGS sequence"/>
</dbReference>
<feature type="non-terminal residue" evidence="2">
    <location>
        <position position="1"/>
    </location>
</feature>
<dbReference type="CTD" id="20316462"/>
<gene>
    <name evidence="2" type="ORF">T265_02274</name>
</gene>
<evidence type="ECO:0000313" key="2">
    <source>
        <dbReference type="EMBL" id="KER31504.1"/>
    </source>
</evidence>
<organism evidence="2 3">
    <name type="scientific">Opisthorchis viverrini</name>
    <name type="common">Southeast Asian liver fluke</name>
    <dbReference type="NCBI Taxonomy" id="6198"/>
    <lineage>
        <taxon>Eukaryota</taxon>
        <taxon>Metazoa</taxon>
        <taxon>Spiralia</taxon>
        <taxon>Lophotrochozoa</taxon>
        <taxon>Platyhelminthes</taxon>
        <taxon>Trematoda</taxon>
        <taxon>Digenea</taxon>
        <taxon>Opisthorchiida</taxon>
        <taxon>Opisthorchiata</taxon>
        <taxon>Opisthorchiidae</taxon>
        <taxon>Opisthorchis</taxon>
    </lineage>
</organism>